<keyword evidence="2 4" id="KW-0689">Ribosomal protein</keyword>
<gene>
    <name evidence="4" type="ORF">ElyMa_000895600</name>
</gene>
<evidence type="ECO:0000313" key="5">
    <source>
        <dbReference type="Proteomes" id="UP000762676"/>
    </source>
</evidence>
<accession>A0AAV4H7X8</accession>
<sequence length="213" mass="22882">MLKTFSLAQNVCVRCHRLFVTPLRNLTVTSVSLAGSKGYDRFKASVKQAGVDTSEDGLGDNQPLQYDKTYGTSSFPNVDTHSQVFDGMKYTDVPIVHVKATTNNTILTVASGSSVLALQSAGTVGFRNARKGTNVAAQAAAIALASDALRKDVKTVRVCLKGIGPGRLQVFCYSKNHHSSELDLNKGYEATKSVVRPSIENFKASDDFVSTKS</sequence>
<dbReference type="InterPro" id="IPR001971">
    <property type="entry name" value="Ribosomal_uS11"/>
</dbReference>
<dbReference type="Proteomes" id="UP000762676">
    <property type="component" value="Unassembled WGS sequence"/>
</dbReference>
<evidence type="ECO:0000256" key="3">
    <source>
        <dbReference type="ARBA" id="ARBA00023274"/>
    </source>
</evidence>
<comment type="caution">
    <text evidence="4">The sequence shown here is derived from an EMBL/GenBank/DDBJ whole genome shotgun (WGS) entry which is preliminary data.</text>
</comment>
<dbReference type="SUPFAM" id="SSF53137">
    <property type="entry name" value="Translational machinery components"/>
    <property type="match status" value="1"/>
</dbReference>
<organism evidence="4 5">
    <name type="scientific">Elysia marginata</name>
    <dbReference type="NCBI Taxonomy" id="1093978"/>
    <lineage>
        <taxon>Eukaryota</taxon>
        <taxon>Metazoa</taxon>
        <taxon>Spiralia</taxon>
        <taxon>Lophotrochozoa</taxon>
        <taxon>Mollusca</taxon>
        <taxon>Gastropoda</taxon>
        <taxon>Heterobranchia</taxon>
        <taxon>Euthyneura</taxon>
        <taxon>Panpulmonata</taxon>
        <taxon>Sacoglossa</taxon>
        <taxon>Placobranchoidea</taxon>
        <taxon>Plakobranchidae</taxon>
        <taxon>Elysia</taxon>
    </lineage>
</organism>
<dbReference type="GO" id="GO:0006412">
    <property type="term" value="P:translation"/>
    <property type="evidence" value="ECO:0007669"/>
    <property type="project" value="InterPro"/>
</dbReference>
<dbReference type="Pfam" id="PF00411">
    <property type="entry name" value="Ribosomal_S11"/>
    <property type="match status" value="1"/>
</dbReference>
<dbReference type="Gene3D" id="3.30.420.80">
    <property type="entry name" value="Ribosomal protein S11"/>
    <property type="match status" value="1"/>
</dbReference>
<evidence type="ECO:0000256" key="2">
    <source>
        <dbReference type="ARBA" id="ARBA00022980"/>
    </source>
</evidence>
<evidence type="ECO:0000313" key="4">
    <source>
        <dbReference type="EMBL" id="GFR93550.1"/>
    </source>
</evidence>
<dbReference type="GO" id="GO:0005840">
    <property type="term" value="C:ribosome"/>
    <property type="evidence" value="ECO:0007669"/>
    <property type="project" value="UniProtKB-KW"/>
</dbReference>
<protein>
    <submittedName>
        <fullName evidence="4">30S ribosomal protein S11</fullName>
    </submittedName>
</protein>
<dbReference type="EMBL" id="BMAT01001843">
    <property type="protein sequence ID" value="GFR93550.1"/>
    <property type="molecule type" value="Genomic_DNA"/>
</dbReference>
<reference evidence="4 5" key="1">
    <citation type="journal article" date="2021" name="Elife">
        <title>Chloroplast acquisition without the gene transfer in kleptoplastic sea slugs, Plakobranchus ocellatus.</title>
        <authorList>
            <person name="Maeda T."/>
            <person name="Takahashi S."/>
            <person name="Yoshida T."/>
            <person name="Shimamura S."/>
            <person name="Takaki Y."/>
            <person name="Nagai Y."/>
            <person name="Toyoda A."/>
            <person name="Suzuki Y."/>
            <person name="Arimoto A."/>
            <person name="Ishii H."/>
            <person name="Satoh N."/>
            <person name="Nishiyama T."/>
            <person name="Hasebe M."/>
            <person name="Maruyama T."/>
            <person name="Minagawa J."/>
            <person name="Obokata J."/>
            <person name="Shigenobu S."/>
        </authorList>
    </citation>
    <scope>NUCLEOTIDE SEQUENCE [LARGE SCALE GENOMIC DNA]</scope>
</reference>
<keyword evidence="3" id="KW-0687">Ribonucleoprotein</keyword>
<evidence type="ECO:0000256" key="1">
    <source>
        <dbReference type="ARBA" id="ARBA00006194"/>
    </source>
</evidence>
<comment type="similarity">
    <text evidence="1">Belongs to the universal ribosomal protein uS11 family.</text>
</comment>
<proteinExistence type="inferred from homology"/>
<keyword evidence="5" id="KW-1185">Reference proteome</keyword>
<dbReference type="InterPro" id="IPR036967">
    <property type="entry name" value="Ribosomal_uS11_sf"/>
</dbReference>
<dbReference type="PANTHER" id="PTHR11759">
    <property type="entry name" value="40S RIBOSOMAL PROTEIN S14/30S RIBOSOMAL PROTEIN S11"/>
    <property type="match status" value="1"/>
</dbReference>
<dbReference type="AlphaFoldDB" id="A0AAV4H7X8"/>
<dbReference type="GO" id="GO:1990904">
    <property type="term" value="C:ribonucleoprotein complex"/>
    <property type="evidence" value="ECO:0007669"/>
    <property type="project" value="UniProtKB-KW"/>
</dbReference>
<name>A0AAV4H7X8_9GAST</name>
<dbReference type="GO" id="GO:0003735">
    <property type="term" value="F:structural constituent of ribosome"/>
    <property type="evidence" value="ECO:0007669"/>
    <property type="project" value="InterPro"/>
</dbReference>